<comment type="similarity">
    <text evidence="5">Belongs to the DPH7 family.</text>
</comment>
<accession>A0A8E2DUM0</accession>
<dbReference type="EMBL" id="KV722332">
    <property type="protein sequence ID" value="OCH96160.1"/>
    <property type="molecule type" value="Genomic_DNA"/>
</dbReference>
<dbReference type="SMART" id="SM00320">
    <property type="entry name" value="WD40"/>
    <property type="match status" value="3"/>
</dbReference>
<comment type="pathway">
    <text evidence="1">Protein modification; peptidyl-diphthamide biosynthesis.</text>
</comment>
<evidence type="ECO:0000256" key="7">
    <source>
        <dbReference type="ARBA" id="ARBA00047551"/>
    </source>
</evidence>
<keyword evidence="9" id="KW-1185">Reference proteome</keyword>
<evidence type="ECO:0000256" key="6">
    <source>
        <dbReference type="ARBA" id="ARBA00039131"/>
    </source>
</evidence>
<dbReference type="SUPFAM" id="SSF50978">
    <property type="entry name" value="WD40 repeat-like"/>
    <property type="match status" value="1"/>
</dbReference>
<evidence type="ECO:0000256" key="2">
    <source>
        <dbReference type="ARBA" id="ARBA00022574"/>
    </source>
</evidence>
<dbReference type="GO" id="GO:0017183">
    <property type="term" value="P:protein histidyl modification to diphthamide"/>
    <property type="evidence" value="ECO:0007669"/>
    <property type="project" value="TreeGrafter"/>
</dbReference>
<dbReference type="OrthoDB" id="1930760at2759"/>
<dbReference type="PANTHER" id="PTHR46042:SF1">
    <property type="entry name" value="DIPHTHINE METHYLTRANSFERASE"/>
    <property type="match status" value="1"/>
</dbReference>
<dbReference type="PANTHER" id="PTHR46042">
    <property type="entry name" value="DIPHTHINE METHYLTRANSFERASE"/>
    <property type="match status" value="1"/>
</dbReference>
<evidence type="ECO:0000256" key="5">
    <source>
        <dbReference type="ARBA" id="ARBA00038092"/>
    </source>
</evidence>
<dbReference type="GO" id="GO:0005737">
    <property type="term" value="C:cytoplasm"/>
    <property type="evidence" value="ECO:0007669"/>
    <property type="project" value="TreeGrafter"/>
</dbReference>
<dbReference type="Gene3D" id="2.130.10.10">
    <property type="entry name" value="YVTN repeat-like/Quinoprotein amine dehydrogenase"/>
    <property type="match status" value="1"/>
</dbReference>
<dbReference type="InterPro" id="IPR001680">
    <property type="entry name" value="WD40_rpt"/>
</dbReference>
<evidence type="ECO:0000256" key="1">
    <source>
        <dbReference type="ARBA" id="ARBA00005156"/>
    </source>
</evidence>
<evidence type="ECO:0000313" key="9">
    <source>
        <dbReference type="Proteomes" id="UP000250043"/>
    </source>
</evidence>
<protein>
    <recommendedName>
        <fullName evidence="6">methylated diphthine methylhydrolase</fullName>
        <ecNumber evidence="6">3.1.1.97</ecNumber>
    </recommendedName>
</protein>
<gene>
    <name evidence="8" type="ORF">OBBRIDRAFT_830388</name>
</gene>
<keyword evidence="4" id="KW-0378">Hydrolase</keyword>
<proteinExistence type="inferred from homology"/>
<dbReference type="InterPro" id="IPR036322">
    <property type="entry name" value="WD40_repeat_dom_sf"/>
</dbReference>
<sequence>MAAFDTAHPADSVEFCPRPGQQDILVCGTYQLHQSGSPQPPTCDDDLANTAPQLRTGKCLLFRATGSELSLLHETALPAVLDMKWCHREPSLPALLGIADSEGGVSLHELSDDGTQLRRLQSVACTKTHTLCLSLDWSNRRNETSSVLSTPMYTSLPDIARRTIFSGLGNLIVSLSDGSLALLRADDQSGLVVSDTWAAHDYEPWISAWNYWDTNVVYSGGDDLMMKGWDIREDFSRPIFTNKRFDAGVTTIQSHPYIEHLIAVGSYDNTVRLFDTRRPLTPLTEADVGGGAWRVKWHPSPERKRDLLVACMHDGFKIIRFGLDLPDFSDETSTYRVEGELWGVVKRFDEHQSLAYGVDWSFGDGGAEDTLIASCSFYDHTLRTWRG</sequence>
<dbReference type="InterPro" id="IPR015943">
    <property type="entry name" value="WD40/YVTN_repeat-like_dom_sf"/>
</dbReference>
<dbReference type="Proteomes" id="UP000250043">
    <property type="component" value="Unassembled WGS sequence"/>
</dbReference>
<evidence type="ECO:0000256" key="4">
    <source>
        <dbReference type="ARBA" id="ARBA00022801"/>
    </source>
</evidence>
<comment type="catalytic activity">
    <reaction evidence="7">
        <text>diphthine methyl ester-[translation elongation factor 2] + H2O = diphthine-[translation elongation factor 2] + methanol + H(+)</text>
        <dbReference type="Rhea" id="RHEA:42656"/>
        <dbReference type="Rhea" id="RHEA-COMP:10172"/>
        <dbReference type="Rhea" id="RHEA-COMP:10173"/>
        <dbReference type="ChEBI" id="CHEBI:15377"/>
        <dbReference type="ChEBI" id="CHEBI:15378"/>
        <dbReference type="ChEBI" id="CHEBI:17790"/>
        <dbReference type="ChEBI" id="CHEBI:79005"/>
        <dbReference type="ChEBI" id="CHEBI:82696"/>
        <dbReference type="EC" id="3.1.1.97"/>
    </reaction>
</comment>
<evidence type="ECO:0000256" key="3">
    <source>
        <dbReference type="ARBA" id="ARBA00022737"/>
    </source>
</evidence>
<name>A0A8E2DUM0_9APHY</name>
<dbReference type="GO" id="GO:0061685">
    <property type="term" value="F:diphthine methylesterase activity"/>
    <property type="evidence" value="ECO:0007669"/>
    <property type="project" value="UniProtKB-EC"/>
</dbReference>
<reference evidence="8 9" key="1">
    <citation type="submission" date="2016-07" db="EMBL/GenBank/DDBJ databases">
        <title>Draft genome of the white-rot fungus Obba rivulosa 3A-2.</title>
        <authorList>
            <consortium name="DOE Joint Genome Institute"/>
            <person name="Miettinen O."/>
            <person name="Riley R."/>
            <person name="Acob R."/>
            <person name="Barry K."/>
            <person name="Cullen D."/>
            <person name="De Vries R."/>
            <person name="Hainaut M."/>
            <person name="Hatakka A."/>
            <person name="Henrissat B."/>
            <person name="Hilden K."/>
            <person name="Kuo R."/>
            <person name="Labutti K."/>
            <person name="Lipzen A."/>
            <person name="Makela M.R."/>
            <person name="Sandor L."/>
            <person name="Spatafora J.W."/>
            <person name="Grigoriev I.V."/>
            <person name="Hibbett D.S."/>
        </authorList>
    </citation>
    <scope>NUCLEOTIDE SEQUENCE [LARGE SCALE GENOMIC DNA]</scope>
    <source>
        <strain evidence="8 9">3A-2</strain>
    </source>
</reference>
<dbReference type="InterPro" id="IPR052415">
    <property type="entry name" value="Diphthine_MTase"/>
</dbReference>
<organism evidence="8 9">
    <name type="scientific">Obba rivulosa</name>
    <dbReference type="NCBI Taxonomy" id="1052685"/>
    <lineage>
        <taxon>Eukaryota</taxon>
        <taxon>Fungi</taxon>
        <taxon>Dikarya</taxon>
        <taxon>Basidiomycota</taxon>
        <taxon>Agaricomycotina</taxon>
        <taxon>Agaricomycetes</taxon>
        <taxon>Polyporales</taxon>
        <taxon>Gelatoporiaceae</taxon>
        <taxon>Obba</taxon>
    </lineage>
</organism>
<dbReference type="EC" id="3.1.1.97" evidence="6"/>
<dbReference type="AlphaFoldDB" id="A0A8E2DUM0"/>
<keyword evidence="2" id="KW-0853">WD repeat</keyword>
<keyword evidence="3" id="KW-0677">Repeat</keyword>
<evidence type="ECO:0000313" key="8">
    <source>
        <dbReference type="EMBL" id="OCH96160.1"/>
    </source>
</evidence>